<evidence type="ECO:0000256" key="3">
    <source>
        <dbReference type="ARBA" id="ARBA00012438"/>
    </source>
</evidence>
<dbReference type="Pfam" id="PF03924">
    <property type="entry name" value="CHASE"/>
    <property type="match status" value="1"/>
</dbReference>
<feature type="transmembrane region" description="Helical" evidence="12">
    <location>
        <begin position="191"/>
        <end position="216"/>
    </location>
</feature>
<dbReference type="InterPro" id="IPR006189">
    <property type="entry name" value="CHASE_dom"/>
</dbReference>
<dbReference type="Pfam" id="PF00512">
    <property type="entry name" value="HisKA"/>
    <property type="match status" value="1"/>
</dbReference>
<dbReference type="CDD" id="cd16922">
    <property type="entry name" value="HATPase_EvgS-ArcB-TorS-like"/>
    <property type="match status" value="1"/>
</dbReference>
<dbReference type="GO" id="GO:0000155">
    <property type="term" value="F:phosphorelay sensor kinase activity"/>
    <property type="evidence" value="ECO:0007669"/>
    <property type="project" value="InterPro"/>
</dbReference>
<dbReference type="SUPFAM" id="SSF55785">
    <property type="entry name" value="PYP-like sensor domain (PAS domain)"/>
    <property type="match status" value="2"/>
</dbReference>
<evidence type="ECO:0000259" key="15">
    <source>
        <dbReference type="PROSITE" id="PS50112"/>
    </source>
</evidence>
<keyword evidence="6 12" id="KW-0812">Transmembrane</keyword>
<evidence type="ECO:0000259" key="16">
    <source>
        <dbReference type="PROSITE" id="PS50113"/>
    </source>
</evidence>
<dbReference type="PROSITE" id="PS50839">
    <property type="entry name" value="CHASE"/>
    <property type="match status" value="1"/>
</dbReference>
<dbReference type="SUPFAM" id="SSF55874">
    <property type="entry name" value="ATPase domain of HSP90 chaperone/DNA topoisomerase II/histidine kinase"/>
    <property type="match status" value="1"/>
</dbReference>
<dbReference type="EC" id="2.7.13.3" evidence="3"/>
<evidence type="ECO:0000256" key="4">
    <source>
        <dbReference type="ARBA" id="ARBA00022475"/>
    </source>
</evidence>
<feature type="domain" description="CHASE" evidence="17">
    <location>
        <begin position="293"/>
        <end position="450"/>
    </location>
</feature>
<dbReference type="SMART" id="SM00448">
    <property type="entry name" value="REC"/>
    <property type="match status" value="1"/>
</dbReference>
<dbReference type="Pfam" id="PF08448">
    <property type="entry name" value="PAS_4"/>
    <property type="match status" value="1"/>
</dbReference>
<dbReference type="GO" id="GO:0005886">
    <property type="term" value="C:plasma membrane"/>
    <property type="evidence" value="ECO:0007669"/>
    <property type="project" value="UniProtKB-SubCell"/>
</dbReference>
<dbReference type="InterPro" id="IPR001610">
    <property type="entry name" value="PAC"/>
</dbReference>
<evidence type="ECO:0000256" key="1">
    <source>
        <dbReference type="ARBA" id="ARBA00000085"/>
    </source>
</evidence>
<dbReference type="PANTHER" id="PTHR45339">
    <property type="entry name" value="HYBRID SIGNAL TRANSDUCTION HISTIDINE KINASE J"/>
    <property type="match status" value="1"/>
</dbReference>
<evidence type="ECO:0000256" key="7">
    <source>
        <dbReference type="ARBA" id="ARBA00022989"/>
    </source>
</evidence>
<dbReference type="InterPro" id="IPR035965">
    <property type="entry name" value="PAS-like_dom_sf"/>
</dbReference>
<evidence type="ECO:0000313" key="18">
    <source>
        <dbReference type="EMBL" id="CUS37633.1"/>
    </source>
</evidence>
<reference evidence="18 19" key="1">
    <citation type="submission" date="2015-10" db="EMBL/GenBank/DDBJ databases">
        <authorList>
            <person name="Gilbert D.G."/>
        </authorList>
    </citation>
    <scope>NUCLEOTIDE SEQUENCE [LARGE SCALE GENOMIC DNA]</scope>
    <source>
        <strain evidence="18">COMA1</strain>
    </source>
</reference>
<keyword evidence="18" id="KW-0808">Transferase</keyword>
<dbReference type="AlphaFoldDB" id="A0A0S4LJ63"/>
<dbReference type="CDD" id="cd00130">
    <property type="entry name" value="PAS"/>
    <property type="match status" value="2"/>
</dbReference>
<evidence type="ECO:0000256" key="6">
    <source>
        <dbReference type="ARBA" id="ARBA00022692"/>
    </source>
</evidence>
<dbReference type="PROSITE" id="PS50112">
    <property type="entry name" value="PAS"/>
    <property type="match status" value="1"/>
</dbReference>
<feature type="transmembrane region" description="Helical" evidence="12">
    <location>
        <begin position="45"/>
        <end position="69"/>
    </location>
</feature>
<evidence type="ECO:0000256" key="5">
    <source>
        <dbReference type="ARBA" id="ARBA00022553"/>
    </source>
</evidence>
<dbReference type="Gene3D" id="3.30.565.10">
    <property type="entry name" value="Histidine kinase-like ATPase, C-terminal domain"/>
    <property type="match status" value="1"/>
</dbReference>
<dbReference type="SMART" id="SM00388">
    <property type="entry name" value="HisKA"/>
    <property type="match status" value="1"/>
</dbReference>
<comment type="subcellular location">
    <subcellularLocation>
        <location evidence="2">Cell membrane</location>
        <topology evidence="2">Multi-pass membrane protein</topology>
    </subcellularLocation>
</comment>
<keyword evidence="4" id="KW-1003">Cell membrane</keyword>
<dbReference type="SUPFAM" id="SSF52172">
    <property type="entry name" value="CheY-like"/>
    <property type="match status" value="1"/>
</dbReference>
<dbReference type="PROSITE" id="PS50110">
    <property type="entry name" value="RESPONSE_REGULATORY"/>
    <property type="match status" value="1"/>
</dbReference>
<dbReference type="Gene3D" id="3.30.450.350">
    <property type="entry name" value="CHASE domain"/>
    <property type="match status" value="1"/>
</dbReference>
<dbReference type="SMART" id="SM00387">
    <property type="entry name" value="HATPase_c"/>
    <property type="match status" value="1"/>
</dbReference>
<dbReference type="InterPro" id="IPR003594">
    <property type="entry name" value="HATPase_dom"/>
</dbReference>
<evidence type="ECO:0000256" key="12">
    <source>
        <dbReference type="SAM" id="Phobius"/>
    </source>
</evidence>
<sequence>MPHLPNMAFGTQDDHSHAPEAPVTPGWVGSRTTDSSMNKQMTPPFSIYSGLMLAIAYVVLGKLGLMLAIQPGYASGIFPPAGLAIAAAYLWGSPALPWIVLGSLTLNLSVTAAPLQTSATVAALCIAMASALQSWFGRAVLQRTVGLTTGLETIEHIGGYLLAAPFICLMGASLSVASLVQLRVIPSDQAFVAWLTWAIGDTLGMVSIFPIMLALFGKPDSVWRGRRLIVSSIMAVSVTLVGIAYVSTHQIESAQITQRFHFQADRLAKKIQDHFDEQEFILEQLDRALSMSQREPISHKAFGALAQPALSRFPMLQAIEWAPEIPLDRRAMFEASQKQWLPEFVITQRNESGTIVPVLDRPIYYPVTYVEPLAQNRKALGFDLGSTPTRKAAVLQARQAESPIATEPVTLVQEQGTQQGILLIRRIQSGANAPGFVITVLRAGDFIGKLLPEGGELTVSLVDVEQNTMIYGTRLTTAHETVSTHSLRFGGRQYHLSIKPSSAIVAAFPDWQSWGLLLGGILGDALLGAVLLLITGTTNHVQTQVEERTQQLALKSDLLQAIIDTVPVRVFWKDRALRYLGCNPAFARDAGKSDPSELLGKSDYDLVWANEAAQYQTDDMTVITSESPRMAFDEPQTTPSGQTAWLRTSKVPLKNQENQIIGVLGTYEDISEQRATEARLRASEERFTLAMQAATDGLWDWNIETQITYLSPQWKAMLGYADKELDDSFATWERLVDEAGRVRTMGLIHDCLYGKSNGFRSEFRMRHKDGHWVDILSRAMIVRDQNGKPVRMVGTHVDITEHNAVARQLEEAAGIMEKQNQALVVAHEQAKKSAEAKSVFLASMSHEIRTPLNAIIGMADLLQETSLSQDQADYVQLFGQAADHLMGLINSILDLSKIEAGELRLEQISFNPHELVTTVQDLMAVNAETKQLTLDVQMHPDLPSTVTGDPMRLRQVLMNLVGNAIKFTEHGQVVLTVNAAGPDCMRFVVSDTGIGIPPDKLPFIFESFTQGDASTTRKYGGTGLGLSICQQLVSLMKGQLKATSTVGVGSTFEFTIRLPSVIDTVTPLANSHVREQTEPVSAPSSRRLNILVVDDLEDNRAIVAHYLKNSYYVIEMAENGQMAVEKFQTGRYDLVLMDVQMPLMDGLQATSAIRQWERAHHRIPTPILALTAHALEEDAKKSLDAGCTAHLTKPIKKQTLLRAISDYISPDTERAA</sequence>
<evidence type="ECO:0000259" key="13">
    <source>
        <dbReference type="PROSITE" id="PS50109"/>
    </source>
</evidence>
<dbReference type="Pfam" id="PF00072">
    <property type="entry name" value="Response_reg"/>
    <property type="match status" value="1"/>
</dbReference>
<dbReference type="InterPro" id="IPR000014">
    <property type="entry name" value="PAS"/>
</dbReference>
<feature type="transmembrane region" description="Helical" evidence="12">
    <location>
        <begin position="113"/>
        <end position="136"/>
    </location>
</feature>
<feature type="domain" description="Response regulatory" evidence="14">
    <location>
        <begin position="1089"/>
        <end position="1208"/>
    </location>
</feature>
<accession>A0A0S4LJ63</accession>
<dbReference type="InterPro" id="IPR036890">
    <property type="entry name" value="HATPase_C_sf"/>
</dbReference>
<dbReference type="STRING" id="1742972.COMA1_40166"/>
<dbReference type="OrthoDB" id="9810730at2"/>
<keyword evidence="7 12" id="KW-1133">Transmembrane helix</keyword>
<evidence type="ECO:0000256" key="2">
    <source>
        <dbReference type="ARBA" id="ARBA00004651"/>
    </source>
</evidence>
<dbReference type="Gene3D" id="1.10.287.130">
    <property type="match status" value="1"/>
</dbReference>
<feature type="transmembrane region" description="Helical" evidence="12">
    <location>
        <begin position="157"/>
        <end position="179"/>
    </location>
</feature>
<dbReference type="InterPro" id="IPR004358">
    <property type="entry name" value="Sig_transdc_His_kin-like_C"/>
</dbReference>
<feature type="domain" description="PAC" evidence="16">
    <location>
        <begin position="759"/>
        <end position="811"/>
    </location>
</feature>
<evidence type="ECO:0000259" key="17">
    <source>
        <dbReference type="PROSITE" id="PS50839"/>
    </source>
</evidence>
<name>A0A0S4LJ63_9BACT</name>
<dbReference type="InterPro" id="IPR042240">
    <property type="entry name" value="CHASE_sf"/>
</dbReference>
<evidence type="ECO:0000256" key="11">
    <source>
        <dbReference type="SAM" id="MobiDB-lite"/>
    </source>
</evidence>
<dbReference type="PANTHER" id="PTHR45339:SF1">
    <property type="entry name" value="HYBRID SIGNAL TRANSDUCTION HISTIDINE KINASE J"/>
    <property type="match status" value="1"/>
</dbReference>
<dbReference type="SMART" id="SM00091">
    <property type="entry name" value="PAS"/>
    <property type="match status" value="2"/>
</dbReference>
<dbReference type="InterPro" id="IPR011006">
    <property type="entry name" value="CheY-like_superfamily"/>
</dbReference>
<dbReference type="InterPro" id="IPR007895">
    <property type="entry name" value="MASE1"/>
</dbReference>
<dbReference type="SUPFAM" id="SSF47384">
    <property type="entry name" value="Homodimeric domain of signal transducing histidine kinase"/>
    <property type="match status" value="1"/>
</dbReference>
<dbReference type="Pfam" id="PF02518">
    <property type="entry name" value="HATPase_c"/>
    <property type="match status" value="1"/>
</dbReference>
<feature type="domain" description="Histidine kinase" evidence="13">
    <location>
        <begin position="843"/>
        <end position="1060"/>
    </location>
</feature>
<dbReference type="SMART" id="SM01079">
    <property type="entry name" value="CHASE"/>
    <property type="match status" value="1"/>
</dbReference>
<feature type="modified residue" description="4-aspartylphosphate" evidence="10">
    <location>
        <position position="1138"/>
    </location>
</feature>
<dbReference type="SMART" id="SM00086">
    <property type="entry name" value="PAC"/>
    <property type="match status" value="2"/>
</dbReference>
<dbReference type="RefSeq" id="WP_090750116.1">
    <property type="nucleotide sequence ID" value="NZ_CZQA01000010.1"/>
</dbReference>
<dbReference type="Proteomes" id="UP000199032">
    <property type="component" value="Unassembled WGS sequence"/>
</dbReference>
<feature type="transmembrane region" description="Helical" evidence="12">
    <location>
        <begin position="81"/>
        <end position="101"/>
    </location>
</feature>
<dbReference type="InterPro" id="IPR036097">
    <property type="entry name" value="HisK_dim/P_sf"/>
</dbReference>
<dbReference type="Pfam" id="PF08447">
    <property type="entry name" value="PAS_3"/>
    <property type="match status" value="1"/>
</dbReference>
<dbReference type="PROSITE" id="PS50109">
    <property type="entry name" value="HIS_KIN"/>
    <property type="match status" value="1"/>
</dbReference>
<dbReference type="NCBIfam" id="TIGR00229">
    <property type="entry name" value="sensory_box"/>
    <property type="match status" value="2"/>
</dbReference>
<keyword evidence="9 12" id="KW-0472">Membrane</keyword>
<dbReference type="PROSITE" id="PS50113">
    <property type="entry name" value="PAC"/>
    <property type="match status" value="2"/>
</dbReference>
<dbReference type="FunFam" id="3.30.565.10:FF:000010">
    <property type="entry name" value="Sensor histidine kinase RcsC"/>
    <property type="match status" value="1"/>
</dbReference>
<feature type="transmembrane region" description="Helical" evidence="12">
    <location>
        <begin position="228"/>
        <end position="246"/>
    </location>
</feature>
<dbReference type="Pfam" id="PF05231">
    <property type="entry name" value="MASE1"/>
    <property type="match status" value="1"/>
</dbReference>
<dbReference type="Gene3D" id="3.30.450.20">
    <property type="entry name" value="PAS domain"/>
    <property type="match status" value="2"/>
</dbReference>
<evidence type="ECO:0000313" key="19">
    <source>
        <dbReference type="Proteomes" id="UP000199032"/>
    </source>
</evidence>
<keyword evidence="19" id="KW-1185">Reference proteome</keyword>
<evidence type="ECO:0000256" key="10">
    <source>
        <dbReference type="PROSITE-ProRule" id="PRU00169"/>
    </source>
</evidence>
<keyword evidence="5 10" id="KW-0597">Phosphoprotein</keyword>
<dbReference type="InterPro" id="IPR013655">
    <property type="entry name" value="PAS_fold_3"/>
</dbReference>
<proteinExistence type="predicted"/>
<evidence type="ECO:0000259" key="14">
    <source>
        <dbReference type="PROSITE" id="PS50110"/>
    </source>
</evidence>
<feature type="region of interest" description="Disordered" evidence="11">
    <location>
        <begin position="1"/>
        <end position="35"/>
    </location>
</feature>
<dbReference type="InterPro" id="IPR003661">
    <property type="entry name" value="HisK_dim/P_dom"/>
</dbReference>
<dbReference type="InterPro" id="IPR013656">
    <property type="entry name" value="PAS_4"/>
</dbReference>
<dbReference type="CDD" id="cd00082">
    <property type="entry name" value="HisKA"/>
    <property type="match status" value="1"/>
</dbReference>
<dbReference type="PRINTS" id="PR00344">
    <property type="entry name" value="BCTRLSENSOR"/>
</dbReference>
<evidence type="ECO:0000256" key="8">
    <source>
        <dbReference type="ARBA" id="ARBA00023012"/>
    </source>
</evidence>
<keyword evidence="8" id="KW-0902">Two-component regulatory system</keyword>
<dbReference type="CDD" id="cd17546">
    <property type="entry name" value="REC_hyHK_CKI1_RcsC-like"/>
    <property type="match status" value="1"/>
</dbReference>
<dbReference type="EMBL" id="CZQA01000010">
    <property type="protein sequence ID" value="CUS37633.1"/>
    <property type="molecule type" value="Genomic_DNA"/>
</dbReference>
<feature type="domain" description="PAC" evidence="16">
    <location>
        <begin position="630"/>
        <end position="682"/>
    </location>
</feature>
<comment type="catalytic activity">
    <reaction evidence="1">
        <text>ATP + protein L-histidine = ADP + protein N-phospho-L-histidine.</text>
        <dbReference type="EC" id="2.7.13.3"/>
    </reaction>
</comment>
<protein>
    <recommendedName>
        <fullName evidence="3">histidine kinase</fullName>
        <ecNumber evidence="3">2.7.13.3</ecNumber>
    </recommendedName>
</protein>
<dbReference type="Gene3D" id="3.40.50.2300">
    <property type="match status" value="1"/>
</dbReference>
<dbReference type="InterPro" id="IPR005467">
    <property type="entry name" value="His_kinase_dom"/>
</dbReference>
<evidence type="ECO:0000256" key="9">
    <source>
        <dbReference type="ARBA" id="ARBA00023136"/>
    </source>
</evidence>
<dbReference type="InterPro" id="IPR000700">
    <property type="entry name" value="PAS-assoc_C"/>
</dbReference>
<keyword evidence="18" id="KW-0418">Kinase</keyword>
<organism evidence="18 19">
    <name type="scientific">Candidatus Nitrospira nitrosa</name>
    <dbReference type="NCBI Taxonomy" id="1742972"/>
    <lineage>
        <taxon>Bacteria</taxon>
        <taxon>Pseudomonadati</taxon>
        <taxon>Nitrospirota</taxon>
        <taxon>Nitrospiria</taxon>
        <taxon>Nitrospirales</taxon>
        <taxon>Nitrospiraceae</taxon>
        <taxon>Nitrospira</taxon>
    </lineage>
</organism>
<gene>
    <name evidence="18" type="ORF">COMA1_40166</name>
</gene>
<feature type="domain" description="PAS" evidence="15">
    <location>
        <begin position="683"/>
        <end position="725"/>
    </location>
</feature>
<dbReference type="InterPro" id="IPR001789">
    <property type="entry name" value="Sig_transdc_resp-reg_receiver"/>
</dbReference>